<dbReference type="EMBL" id="JAHYIQ010000010">
    <property type="protein sequence ID" value="KAK1128499.1"/>
    <property type="molecule type" value="Genomic_DNA"/>
</dbReference>
<proteinExistence type="predicted"/>
<protein>
    <submittedName>
        <fullName evidence="1">Uncharacterized protein</fullName>
    </submittedName>
</protein>
<comment type="caution">
    <text evidence="1">The sequence shown here is derived from an EMBL/GenBank/DDBJ whole genome shotgun (WGS) entry which is preliminary data.</text>
</comment>
<feature type="non-terminal residue" evidence="1">
    <location>
        <position position="66"/>
    </location>
</feature>
<dbReference type="Proteomes" id="UP001177670">
    <property type="component" value="Unassembled WGS sequence"/>
</dbReference>
<accession>A0AA40G0P9</accession>
<name>A0AA40G0P9_9HYME</name>
<organism evidence="1 2">
    <name type="scientific">Melipona bicolor</name>
    <dbReference type="NCBI Taxonomy" id="60889"/>
    <lineage>
        <taxon>Eukaryota</taxon>
        <taxon>Metazoa</taxon>
        <taxon>Ecdysozoa</taxon>
        <taxon>Arthropoda</taxon>
        <taxon>Hexapoda</taxon>
        <taxon>Insecta</taxon>
        <taxon>Pterygota</taxon>
        <taxon>Neoptera</taxon>
        <taxon>Endopterygota</taxon>
        <taxon>Hymenoptera</taxon>
        <taxon>Apocrita</taxon>
        <taxon>Aculeata</taxon>
        <taxon>Apoidea</taxon>
        <taxon>Anthophila</taxon>
        <taxon>Apidae</taxon>
        <taxon>Melipona</taxon>
    </lineage>
</organism>
<evidence type="ECO:0000313" key="1">
    <source>
        <dbReference type="EMBL" id="KAK1128499.1"/>
    </source>
</evidence>
<reference evidence="1" key="1">
    <citation type="submission" date="2021-10" db="EMBL/GenBank/DDBJ databases">
        <title>Melipona bicolor Genome sequencing and assembly.</title>
        <authorList>
            <person name="Araujo N.S."/>
            <person name="Arias M.C."/>
        </authorList>
    </citation>
    <scope>NUCLEOTIDE SEQUENCE</scope>
    <source>
        <strain evidence="1">USP_2M_L1-L4_2017</strain>
        <tissue evidence="1">Whole body</tissue>
    </source>
</reference>
<dbReference type="AlphaFoldDB" id="A0AA40G0P9"/>
<gene>
    <name evidence="1" type="ORF">K0M31_002957</name>
</gene>
<sequence>LYGQTREEQQGLNDKILLCRAFQRETCENANFYQTRATEVPILPEQASLSTSRSFFSEREEFTYEK</sequence>
<keyword evidence="2" id="KW-1185">Reference proteome</keyword>
<evidence type="ECO:0000313" key="2">
    <source>
        <dbReference type="Proteomes" id="UP001177670"/>
    </source>
</evidence>